<name>A0A699HM61_TANCI</name>
<evidence type="ECO:0000256" key="1">
    <source>
        <dbReference type="SAM" id="MobiDB-lite"/>
    </source>
</evidence>
<gene>
    <name evidence="3" type="ORF">Tci_380896</name>
</gene>
<feature type="compositionally biased region" description="Polar residues" evidence="1">
    <location>
        <begin position="501"/>
        <end position="510"/>
    </location>
</feature>
<dbReference type="InterPro" id="IPR005162">
    <property type="entry name" value="Retrotrans_gag_dom"/>
</dbReference>
<evidence type="ECO:0000259" key="2">
    <source>
        <dbReference type="Pfam" id="PF03732"/>
    </source>
</evidence>
<accession>A0A699HM61</accession>
<proteinExistence type="predicted"/>
<organism evidence="3">
    <name type="scientific">Tanacetum cinerariifolium</name>
    <name type="common">Dalmatian daisy</name>
    <name type="synonym">Chrysanthemum cinerariifolium</name>
    <dbReference type="NCBI Taxonomy" id="118510"/>
    <lineage>
        <taxon>Eukaryota</taxon>
        <taxon>Viridiplantae</taxon>
        <taxon>Streptophyta</taxon>
        <taxon>Embryophyta</taxon>
        <taxon>Tracheophyta</taxon>
        <taxon>Spermatophyta</taxon>
        <taxon>Magnoliopsida</taxon>
        <taxon>eudicotyledons</taxon>
        <taxon>Gunneridae</taxon>
        <taxon>Pentapetalae</taxon>
        <taxon>asterids</taxon>
        <taxon>campanulids</taxon>
        <taxon>Asterales</taxon>
        <taxon>Asteraceae</taxon>
        <taxon>Asteroideae</taxon>
        <taxon>Anthemideae</taxon>
        <taxon>Anthemidinae</taxon>
        <taxon>Tanacetum</taxon>
    </lineage>
</organism>
<evidence type="ECO:0000313" key="3">
    <source>
        <dbReference type="EMBL" id="GEY08922.1"/>
    </source>
</evidence>
<dbReference type="Pfam" id="PF03732">
    <property type="entry name" value="Retrotrans_gag"/>
    <property type="match status" value="1"/>
</dbReference>
<dbReference type="PANTHER" id="PTHR11439:SF495">
    <property type="entry name" value="REVERSE TRANSCRIPTASE, RNA-DEPENDENT DNA POLYMERASE-RELATED"/>
    <property type="match status" value="1"/>
</dbReference>
<feature type="domain" description="Retrotransposon gag" evidence="2">
    <location>
        <begin position="267"/>
        <end position="360"/>
    </location>
</feature>
<dbReference type="CDD" id="cd09272">
    <property type="entry name" value="RNase_HI_RT_Ty1"/>
    <property type="match status" value="1"/>
</dbReference>
<dbReference type="AlphaFoldDB" id="A0A699HM61"/>
<feature type="compositionally biased region" description="Polar residues" evidence="1">
    <location>
        <begin position="678"/>
        <end position="693"/>
    </location>
</feature>
<reference evidence="3" key="1">
    <citation type="journal article" date="2019" name="Sci. Rep.">
        <title>Draft genome of Tanacetum cinerariifolium, the natural source of mosquito coil.</title>
        <authorList>
            <person name="Yamashiro T."/>
            <person name="Shiraishi A."/>
            <person name="Satake H."/>
            <person name="Nakayama K."/>
        </authorList>
    </citation>
    <scope>NUCLEOTIDE SEQUENCE</scope>
</reference>
<feature type="region of interest" description="Disordered" evidence="1">
    <location>
        <begin position="501"/>
        <end position="540"/>
    </location>
</feature>
<dbReference type="PANTHER" id="PTHR11439">
    <property type="entry name" value="GAG-POL-RELATED RETROTRANSPOSON"/>
    <property type="match status" value="1"/>
</dbReference>
<feature type="compositionally biased region" description="Low complexity" evidence="1">
    <location>
        <begin position="516"/>
        <end position="540"/>
    </location>
</feature>
<comment type="caution">
    <text evidence="3">The sequence shown here is derived from an EMBL/GenBank/DDBJ whole genome shotgun (WGS) entry which is preliminary data.</text>
</comment>
<feature type="region of interest" description="Disordered" evidence="1">
    <location>
        <begin position="621"/>
        <end position="702"/>
    </location>
</feature>
<protein>
    <submittedName>
        <fullName evidence="3">Copia protein</fullName>
    </submittedName>
</protein>
<dbReference type="EMBL" id="BKCJ010151013">
    <property type="protein sequence ID" value="GEY08922.1"/>
    <property type="molecule type" value="Genomic_DNA"/>
</dbReference>
<feature type="non-terminal residue" evidence="3">
    <location>
        <position position="727"/>
    </location>
</feature>
<sequence>MSWNDFKFMMIQEFCLNHEMQKLESKLWNHVMVGAGHAAYTDRFHELARLVPHLSKYVLQILNKYGMESCDPVGTPMEIKDKLDLDQNGTPVDATKYRSMIDTFKSTSGGAQFLGEKLVSWSSKKQDCTALSTAEAEYVSLSACCGQVLWMRTKLTDYGFHFNKIPIYCDSKSSIAISFKTVQHSRTKHIAVRYHFIKEHVEKGAIELYFVKTDYQLADIFTKALPTDRFNYLVRRLGMRSLSPKELERLAKSQHPKVPNTTIKLLLFPFSLEGEARIWLDKEPPRSILTWEDLVSKFINQFFPLSKTTYLRNKITNFLQKPNKTFNEAWERFKDLLRQCPHHGFSELRQLDTFYNALNPNDQDALDSLDKIPRECLSIIESKSKVRYSRSRVTDSRENMNAPLSSSLPSNSFDLQQIAASLEDKLDIRMNRFEKSLNDMKASFVTPTAPIKAVEEVCVTCGANHSYNQCPLTRGNEFLVFHDNIQQFQTAAAVGNFMQGNRNQNVSNQMRPPGFNQPNQQNNQSRYQGNNFNSNQNRQNNQGAVYQNRPQQALNYQAPAQQNAVTHSKFKAYTNANDANMNNLQLKFDNFQKNQQDFQKKFEQKQDDFQNQMMNFMQNLYHNKPSSSSSLPSNTIPNPKGEAKEITNKSGMSYKEPSISPPGVEQQEPTEETKDTELPSTEDIQPPSVQIQENEPIEKPSVVISKAKANLLYPSRLTKEKLREKDD</sequence>